<organism evidence="2 3">
    <name type="scientific">Gordonia phosphorivorans</name>
    <dbReference type="NCBI Taxonomy" id="1056982"/>
    <lineage>
        <taxon>Bacteria</taxon>
        <taxon>Bacillati</taxon>
        <taxon>Actinomycetota</taxon>
        <taxon>Actinomycetes</taxon>
        <taxon>Mycobacteriales</taxon>
        <taxon>Gordoniaceae</taxon>
        <taxon>Gordonia</taxon>
    </lineage>
</organism>
<dbReference type="EMBL" id="JBHLWV010000016">
    <property type="protein sequence ID" value="MFC0314748.1"/>
    <property type="molecule type" value="Genomic_DNA"/>
</dbReference>
<gene>
    <name evidence="2" type="ORF">ACFFJD_07775</name>
</gene>
<accession>A0ABV6H791</accession>
<feature type="domain" description="Acyl-CoA thioesterase-like N-terminal HotDog" evidence="1">
    <location>
        <begin position="181"/>
        <end position="259"/>
    </location>
</feature>
<dbReference type="CDD" id="cd03443">
    <property type="entry name" value="PaaI_thioesterase"/>
    <property type="match status" value="1"/>
</dbReference>
<dbReference type="Proteomes" id="UP001589783">
    <property type="component" value="Unassembled WGS sequence"/>
</dbReference>
<dbReference type="RefSeq" id="WP_382362787.1">
    <property type="nucleotide sequence ID" value="NZ_JBHLWV010000016.1"/>
</dbReference>
<dbReference type="Pfam" id="PF13622">
    <property type="entry name" value="4HBT_3"/>
    <property type="match status" value="1"/>
</dbReference>
<evidence type="ECO:0000259" key="1">
    <source>
        <dbReference type="Pfam" id="PF13622"/>
    </source>
</evidence>
<proteinExistence type="predicted"/>
<dbReference type="InterPro" id="IPR029069">
    <property type="entry name" value="HotDog_dom_sf"/>
</dbReference>
<reference evidence="2 3" key="1">
    <citation type="submission" date="2024-09" db="EMBL/GenBank/DDBJ databases">
        <authorList>
            <person name="Sun Q."/>
            <person name="Mori K."/>
        </authorList>
    </citation>
    <scope>NUCLEOTIDE SEQUENCE [LARGE SCALE GENOMIC DNA]</scope>
    <source>
        <strain evidence="2 3">CCM 7957</strain>
    </source>
</reference>
<evidence type="ECO:0000313" key="3">
    <source>
        <dbReference type="Proteomes" id="UP001589783"/>
    </source>
</evidence>
<comment type="caution">
    <text evidence="2">The sequence shown here is derived from an EMBL/GenBank/DDBJ whole genome shotgun (WGS) entry which is preliminary data.</text>
</comment>
<keyword evidence="3" id="KW-1185">Reference proteome</keyword>
<protein>
    <submittedName>
        <fullName evidence="2">Acyl-CoA thioesterase domain-containing protein</fullName>
    </submittedName>
</protein>
<dbReference type="SUPFAM" id="SSF54637">
    <property type="entry name" value="Thioesterase/thiol ester dehydrase-isomerase"/>
    <property type="match status" value="2"/>
</dbReference>
<sequence>MTDRISVTGFARGGTDALFRFRGVHVNAQRSTFTCHGGPWLRDDATEVVRAGLAPALDEATGSIVAAGTTVGRWPVSLSIRLDFLADPPLAGTALTVTGELLATDDQGATTRGTARTADGAIVALVTHRSHLVDVDRAALPTPPAPQPPPDDVPVRTALGLADTGPGRLTMSPGPYATNGMGNVHGGVLTVGSELAAHSLFAPGWRTRSIDISFVRPRPGATPTDFTAELVYLGRSLGVAHVAARGPDGKVCSMATVTAQPA</sequence>
<dbReference type="InterPro" id="IPR049449">
    <property type="entry name" value="TesB_ACOT8-like_N"/>
</dbReference>
<dbReference type="Gene3D" id="3.10.129.10">
    <property type="entry name" value="Hotdog Thioesterase"/>
    <property type="match status" value="2"/>
</dbReference>
<evidence type="ECO:0000313" key="2">
    <source>
        <dbReference type="EMBL" id="MFC0314748.1"/>
    </source>
</evidence>
<name>A0ABV6H791_9ACTN</name>